<dbReference type="AlphaFoldDB" id="A0A4Q9LP17"/>
<feature type="transmembrane region" description="Helical" evidence="2">
    <location>
        <begin position="792"/>
        <end position="815"/>
    </location>
</feature>
<evidence type="ECO:0000313" key="3">
    <source>
        <dbReference type="EMBL" id="TBU10084.1"/>
    </source>
</evidence>
<proteinExistence type="predicted"/>
<feature type="region of interest" description="Disordered" evidence="1">
    <location>
        <begin position="603"/>
        <end position="785"/>
    </location>
</feature>
<name>A0A4Q9LP17_9MICR</name>
<feature type="compositionally biased region" description="Pro residues" evidence="1">
    <location>
        <begin position="760"/>
        <end position="772"/>
    </location>
</feature>
<dbReference type="Proteomes" id="UP000292282">
    <property type="component" value="Unassembled WGS sequence"/>
</dbReference>
<gene>
    <name evidence="3" type="ORF">CWI38_2035p0010</name>
</gene>
<feature type="compositionally biased region" description="Low complexity" evidence="1">
    <location>
        <begin position="606"/>
        <end position="627"/>
    </location>
</feature>
<keyword evidence="4" id="KW-1185">Reference proteome</keyword>
<comment type="caution">
    <text evidence="3">The sequence shown here is derived from an EMBL/GenBank/DDBJ whole genome shotgun (WGS) entry which is preliminary data.</text>
</comment>
<evidence type="ECO:0000313" key="4">
    <source>
        <dbReference type="Proteomes" id="UP000292282"/>
    </source>
</evidence>
<dbReference type="PRINTS" id="PR01217">
    <property type="entry name" value="PRICHEXTENSN"/>
</dbReference>
<reference evidence="3 4" key="1">
    <citation type="submission" date="2017-12" db="EMBL/GenBank/DDBJ databases">
        <authorList>
            <person name="Pombert J.-F."/>
            <person name="Haag K.L."/>
            <person name="Ebert D."/>
        </authorList>
    </citation>
    <scope>NUCLEOTIDE SEQUENCE [LARGE SCALE GENOMIC DNA]</scope>
    <source>
        <strain evidence="3">IL-G-3</strain>
    </source>
</reference>
<feature type="compositionally biased region" description="Polar residues" evidence="1">
    <location>
        <begin position="539"/>
        <end position="557"/>
    </location>
</feature>
<dbReference type="STRING" id="1176355.A0A4Q9LP17"/>
<dbReference type="VEuPathDB" id="MicrosporidiaDB:CWI38_2035p0010"/>
<organism evidence="3 4">
    <name type="scientific">Hamiltosporidium tvaerminnensis</name>
    <dbReference type="NCBI Taxonomy" id="1176355"/>
    <lineage>
        <taxon>Eukaryota</taxon>
        <taxon>Fungi</taxon>
        <taxon>Fungi incertae sedis</taxon>
        <taxon>Microsporidia</taxon>
        <taxon>Dubosqiidae</taxon>
        <taxon>Hamiltosporidium</taxon>
    </lineage>
</organism>
<keyword evidence="2" id="KW-0472">Membrane</keyword>
<feature type="region of interest" description="Disordered" evidence="1">
    <location>
        <begin position="532"/>
        <end position="570"/>
    </location>
</feature>
<keyword evidence="2" id="KW-1133">Transmembrane helix</keyword>
<feature type="compositionally biased region" description="Low complexity" evidence="1">
    <location>
        <begin position="698"/>
        <end position="709"/>
    </location>
</feature>
<protein>
    <submittedName>
        <fullName evidence="3">Uncharacterized protein</fullName>
    </submittedName>
</protein>
<accession>A0A4Q9LP17</accession>
<keyword evidence="2" id="KW-0812">Transmembrane</keyword>
<sequence>MFFHIFFCIAASPPENNSNAIRGDPTNTDEMCCMRISYDGITDDNSEVKESINEILKGENCKDKDQILKIASCYFNKIKDYTMKELHPFLRHFTAIICCIVYNYCSEEEYKAYHPELLFNLICFGRFVEMYKENEEYNNIVKKIFKRLLSAKTRGFEAENFQEYFKYKYKAFAPVILESFNKGDQTDLEVLKKTKIIFDGNSEPYLKRILSNARFEKFFCFMGYFKRYYFYEVVFNNVNNCVYDFSLPESFHLNCCLNRDKCGCVSQMEKSDEILIRNMNCMFNNQQYKAIIQFISKKIVAKVLNNQSRVDEIFEFNENHMNFQNTQGDRNFPRAFLEILCEESDVTYIKNLYDFLKKITKEEYHKYISAVLCLKALCLRKETLDKNNIPRIIIEFLFLADVLKKEFETDENVKNIKIYRKNNIDNLKKAVNIQNIEYADNAESEYLDCEKVPETSILLEIYGFIEFFSNDNFKTYLTNEMIKIMPEGKKRPINVEEIKNEYLKYVFLKETSGLRLEEIKLLFGKPLSKNLEKVLDPKNPQNGAQKILTTERSTQGPTGEPKKRPTLGLSQGLTAGVSRETTQGPPLTSQGPTQRQTIGVLRETSQGPTQGPTPTTPTTQGPTQRQTIGVSRGTTGGPTIGVSRGTTGGPTTPTPTTPTTQGPTQRQTIGVSRGTTGGPTIGVSRGTTGGPTTPTPTTPTTQGPTQRQTIGVSRGTTGGPTIGVSRGTTQGPTTPPLTTPTTQGPTQRQTIGVSRETTPTPTPTTPPTPTPTTTPEQRPESKMSKRSDLKTYFLYIFSAFLFFTAGLVVIILYFYK</sequence>
<evidence type="ECO:0000256" key="2">
    <source>
        <dbReference type="SAM" id="Phobius"/>
    </source>
</evidence>
<dbReference type="EMBL" id="PITK01002035">
    <property type="protein sequence ID" value="TBU10084.1"/>
    <property type="molecule type" value="Genomic_DNA"/>
</dbReference>
<feature type="compositionally biased region" description="Low complexity" evidence="1">
    <location>
        <begin position="739"/>
        <end position="752"/>
    </location>
</feature>
<evidence type="ECO:0000256" key="1">
    <source>
        <dbReference type="SAM" id="MobiDB-lite"/>
    </source>
</evidence>
<feature type="compositionally biased region" description="Low complexity" evidence="1">
    <location>
        <begin position="657"/>
        <end position="668"/>
    </location>
</feature>